<protein>
    <recommendedName>
        <fullName evidence="1">Dynein heavy chain ATP-binding dynein motor region domain-containing protein</fullName>
    </recommendedName>
</protein>
<accession>A0A1B0C971</accession>
<dbReference type="InterPro" id="IPR027417">
    <property type="entry name" value="P-loop_NTPase"/>
</dbReference>
<dbReference type="PANTHER" id="PTHR22878">
    <property type="entry name" value="DYNEIN HEAVY CHAIN 6, AXONEMAL-LIKE-RELATED"/>
    <property type="match status" value="1"/>
</dbReference>
<dbReference type="InterPro" id="IPR026983">
    <property type="entry name" value="DHC"/>
</dbReference>
<feature type="domain" description="Dynein heavy chain ATP-binding dynein motor region" evidence="1">
    <location>
        <begin position="33"/>
        <end position="65"/>
    </location>
</feature>
<proteinExistence type="predicted"/>
<dbReference type="InterPro" id="IPR035706">
    <property type="entry name" value="AAA_9"/>
</dbReference>
<dbReference type="Proteomes" id="UP000092461">
    <property type="component" value="Unassembled WGS sequence"/>
</dbReference>
<name>A0A1B0C971_LUTLO</name>
<dbReference type="EnsemblMetazoa" id="LLOJ000493-RA">
    <property type="protein sequence ID" value="LLOJ000493-PA"/>
    <property type="gene ID" value="LLOJ000493"/>
</dbReference>
<organism evidence="2 3">
    <name type="scientific">Lutzomyia longipalpis</name>
    <name type="common">Sand fly</name>
    <dbReference type="NCBI Taxonomy" id="7200"/>
    <lineage>
        <taxon>Eukaryota</taxon>
        <taxon>Metazoa</taxon>
        <taxon>Ecdysozoa</taxon>
        <taxon>Arthropoda</taxon>
        <taxon>Hexapoda</taxon>
        <taxon>Insecta</taxon>
        <taxon>Pterygota</taxon>
        <taxon>Neoptera</taxon>
        <taxon>Endopterygota</taxon>
        <taxon>Diptera</taxon>
        <taxon>Nematocera</taxon>
        <taxon>Psychodoidea</taxon>
        <taxon>Psychodidae</taxon>
        <taxon>Lutzomyia</taxon>
        <taxon>Lutzomyia</taxon>
    </lineage>
</organism>
<sequence length="66" mass="7309">MWIPTFNSITPLIPHSSGNDPLSLICDDALTASWNNEGLPNDRMSTENAAILTNSTRWPLMIDPQL</sequence>
<dbReference type="AlphaFoldDB" id="A0A1B0C971"/>
<dbReference type="VEuPathDB" id="VectorBase:LLOJ000493"/>
<evidence type="ECO:0000313" key="2">
    <source>
        <dbReference type="EnsemblMetazoa" id="LLOJ000493-PA"/>
    </source>
</evidence>
<evidence type="ECO:0000259" key="1">
    <source>
        <dbReference type="Pfam" id="PF12781"/>
    </source>
</evidence>
<dbReference type="GO" id="GO:0030286">
    <property type="term" value="C:dynein complex"/>
    <property type="evidence" value="ECO:0007669"/>
    <property type="project" value="InterPro"/>
</dbReference>
<dbReference type="GO" id="GO:0051959">
    <property type="term" value="F:dynein light intermediate chain binding"/>
    <property type="evidence" value="ECO:0007669"/>
    <property type="project" value="InterPro"/>
</dbReference>
<evidence type="ECO:0000313" key="3">
    <source>
        <dbReference type="Proteomes" id="UP000092461"/>
    </source>
</evidence>
<dbReference type="GO" id="GO:0045505">
    <property type="term" value="F:dynein intermediate chain binding"/>
    <property type="evidence" value="ECO:0007669"/>
    <property type="project" value="InterPro"/>
</dbReference>
<dbReference type="GO" id="GO:0007018">
    <property type="term" value="P:microtubule-based movement"/>
    <property type="evidence" value="ECO:0007669"/>
    <property type="project" value="InterPro"/>
</dbReference>
<keyword evidence="3" id="KW-1185">Reference proteome</keyword>
<dbReference type="Gene3D" id="3.40.50.300">
    <property type="entry name" value="P-loop containing nucleotide triphosphate hydrolases"/>
    <property type="match status" value="1"/>
</dbReference>
<dbReference type="Pfam" id="PF12781">
    <property type="entry name" value="AAA_9"/>
    <property type="match status" value="1"/>
</dbReference>
<dbReference type="EMBL" id="AJWK01001972">
    <property type="status" value="NOT_ANNOTATED_CDS"/>
    <property type="molecule type" value="Genomic_DNA"/>
</dbReference>
<reference evidence="2" key="1">
    <citation type="submission" date="2020-05" db="UniProtKB">
        <authorList>
            <consortium name="EnsemblMetazoa"/>
        </authorList>
    </citation>
    <scope>IDENTIFICATION</scope>
    <source>
        <strain evidence="2">Jacobina</strain>
    </source>
</reference>